<name>A0A7C5LX85_9PROT</name>
<dbReference type="SUPFAM" id="SSF53720">
    <property type="entry name" value="ALDH-like"/>
    <property type="match status" value="1"/>
</dbReference>
<dbReference type="GO" id="GO:0004777">
    <property type="term" value="F:succinate-semialdehyde dehydrogenase (NAD+) activity"/>
    <property type="evidence" value="ECO:0007669"/>
    <property type="project" value="TreeGrafter"/>
</dbReference>
<evidence type="ECO:0000256" key="1">
    <source>
        <dbReference type="ARBA" id="ARBA00023002"/>
    </source>
</evidence>
<evidence type="ECO:0000259" key="2">
    <source>
        <dbReference type="Pfam" id="PF00171"/>
    </source>
</evidence>
<proteinExistence type="predicted"/>
<dbReference type="InterPro" id="IPR016162">
    <property type="entry name" value="Ald_DH_N"/>
</dbReference>
<keyword evidence="1" id="KW-0560">Oxidoreductase</keyword>
<feature type="domain" description="Aldehyde dehydrogenase" evidence="2">
    <location>
        <begin position="6"/>
        <end position="73"/>
    </location>
</feature>
<sequence length="74" mass="8308">MVCFMLKSINPATGDVLKTYALHDNQHIEAAITLATQAFGDWRLVPLTQRAKLVHKLADILETRIDETARTMSL</sequence>
<feature type="non-terminal residue" evidence="3">
    <location>
        <position position="74"/>
    </location>
</feature>
<reference evidence="3" key="1">
    <citation type="journal article" date="2020" name="mSystems">
        <title>Genome- and Community-Level Interaction Insights into Carbon Utilization and Element Cycling Functions of Hydrothermarchaeota in Hydrothermal Sediment.</title>
        <authorList>
            <person name="Zhou Z."/>
            <person name="Liu Y."/>
            <person name="Xu W."/>
            <person name="Pan J."/>
            <person name="Luo Z.H."/>
            <person name="Li M."/>
        </authorList>
    </citation>
    <scope>NUCLEOTIDE SEQUENCE [LARGE SCALE GENOMIC DNA]</scope>
    <source>
        <strain evidence="3">HyVt-485</strain>
    </source>
</reference>
<dbReference type="InterPro" id="IPR047110">
    <property type="entry name" value="GABD/Sad-like"/>
</dbReference>
<protein>
    <submittedName>
        <fullName evidence="3">Aldehyde dehydrogenase family protein</fullName>
    </submittedName>
</protein>
<dbReference type="AlphaFoldDB" id="A0A7C5LX85"/>
<dbReference type="InterPro" id="IPR016161">
    <property type="entry name" value="Ald_DH/histidinol_DH"/>
</dbReference>
<comment type="caution">
    <text evidence="3">The sequence shown here is derived from an EMBL/GenBank/DDBJ whole genome shotgun (WGS) entry which is preliminary data.</text>
</comment>
<dbReference type="PANTHER" id="PTHR43217">
    <property type="entry name" value="SUCCINATE SEMIALDEHYDE DEHYDROGENASE [NAD(P)+] SAD"/>
    <property type="match status" value="1"/>
</dbReference>
<evidence type="ECO:0000313" key="3">
    <source>
        <dbReference type="EMBL" id="HHL43156.1"/>
    </source>
</evidence>
<dbReference type="Proteomes" id="UP000885830">
    <property type="component" value="Unassembled WGS sequence"/>
</dbReference>
<dbReference type="Pfam" id="PF00171">
    <property type="entry name" value="Aldedh"/>
    <property type="match status" value="1"/>
</dbReference>
<gene>
    <name evidence="3" type="ORF">ENJ42_06030</name>
</gene>
<organism evidence="3">
    <name type="scientific">Hellea balneolensis</name>
    <dbReference type="NCBI Taxonomy" id="287478"/>
    <lineage>
        <taxon>Bacteria</taxon>
        <taxon>Pseudomonadati</taxon>
        <taxon>Pseudomonadota</taxon>
        <taxon>Alphaproteobacteria</taxon>
        <taxon>Maricaulales</taxon>
        <taxon>Robiginitomaculaceae</taxon>
        <taxon>Hellea</taxon>
    </lineage>
</organism>
<dbReference type="EMBL" id="DRMJ01000310">
    <property type="protein sequence ID" value="HHL43156.1"/>
    <property type="molecule type" value="Genomic_DNA"/>
</dbReference>
<dbReference type="Gene3D" id="3.40.605.10">
    <property type="entry name" value="Aldehyde Dehydrogenase, Chain A, domain 1"/>
    <property type="match status" value="1"/>
</dbReference>
<accession>A0A7C5LX85</accession>
<dbReference type="InterPro" id="IPR015590">
    <property type="entry name" value="Aldehyde_DH_dom"/>
</dbReference>
<dbReference type="PANTHER" id="PTHR43217:SF1">
    <property type="entry name" value="SUCCINATE SEMIALDEHYDE DEHYDROGENASE [NAD(P)+] SAD"/>
    <property type="match status" value="1"/>
</dbReference>